<evidence type="ECO:0000313" key="2">
    <source>
        <dbReference type="EMBL" id="GFY83818.1"/>
    </source>
</evidence>
<dbReference type="Proteomes" id="UP000585474">
    <property type="component" value="Unassembled WGS sequence"/>
</dbReference>
<protein>
    <submittedName>
        <fullName evidence="2">Prenylated RAB acceptor 1.B4</fullName>
    </submittedName>
</protein>
<accession>A0A7J0EBH7</accession>
<proteinExistence type="predicted"/>
<comment type="caution">
    <text evidence="2">The sequence shown here is derived from an EMBL/GenBank/DDBJ whole genome shotgun (WGS) entry which is preliminary data.</text>
</comment>
<feature type="compositionally biased region" description="Pro residues" evidence="1">
    <location>
        <begin position="118"/>
        <end position="130"/>
    </location>
</feature>
<feature type="compositionally biased region" description="Low complexity" evidence="1">
    <location>
        <begin position="88"/>
        <end position="117"/>
    </location>
</feature>
<evidence type="ECO:0000313" key="3">
    <source>
        <dbReference type="Proteomes" id="UP000585474"/>
    </source>
</evidence>
<organism evidence="2 3">
    <name type="scientific">Actinidia rufa</name>
    <dbReference type="NCBI Taxonomy" id="165716"/>
    <lineage>
        <taxon>Eukaryota</taxon>
        <taxon>Viridiplantae</taxon>
        <taxon>Streptophyta</taxon>
        <taxon>Embryophyta</taxon>
        <taxon>Tracheophyta</taxon>
        <taxon>Spermatophyta</taxon>
        <taxon>Magnoliopsida</taxon>
        <taxon>eudicotyledons</taxon>
        <taxon>Gunneridae</taxon>
        <taxon>Pentapetalae</taxon>
        <taxon>asterids</taxon>
        <taxon>Ericales</taxon>
        <taxon>Actinidiaceae</taxon>
        <taxon>Actinidia</taxon>
    </lineage>
</organism>
<feature type="region of interest" description="Disordered" evidence="1">
    <location>
        <begin position="50"/>
        <end position="160"/>
    </location>
</feature>
<dbReference type="EMBL" id="BJWL01000003">
    <property type="protein sequence ID" value="GFY83818.1"/>
    <property type="molecule type" value="Genomic_DNA"/>
</dbReference>
<reference evidence="2 3" key="1">
    <citation type="submission" date="2019-07" db="EMBL/GenBank/DDBJ databases">
        <title>De Novo Assembly of kiwifruit Actinidia rufa.</title>
        <authorList>
            <person name="Sugita-Konishi S."/>
            <person name="Sato K."/>
            <person name="Mori E."/>
            <person name="Abe Y."/>
            <person name="Kisaki G."/>
            <person name="Hamano K."/>
            <person name="Suezawa K."/>
            <person name="Otani M."/>
            <person name="Fukuda T."/>
            <person name="Manabe T."/>
            <person name="Gomi K."/>
            <person name="Tabuchi M."/>
            <person name="Akimitsu K."/>
            <person name="Kataoka I."/>
        </authorList>
    </citation>
    <scope>NUCLEOTIDE SEQUENCE [LARGE SCALE GENOMIC DNA]</scope>
    <source>
        <strain evidence="3">cv. Fuchu</strain>
    </source>
</reference>
<name>A0A7J0EBH7_9ERIC</name>
<dbReference type="AlphaFoldDB" id="A0A7J0EBH7"/>
<feature type="compositionally biased region" description="Low complexity" evidence="1">
    <location>
        <begin position="131"/>
        <end position="160"/>
    </location>
</feature>
<keyword evidence="3" id="KW-1185">Reference proteome</keyword>
<gene>
    <name evidence="2" type="ORF">Acr_03g0005920</name>
</gene>
<dbReference type="OrthoDB" id="63113at2759"/>
<sequence length="246" mass="25404">MSNIVGALDPPTHVPINHQREIAVVTLRLPLTVLHPAGLPLPQTFSIHHQTSTSQWRRRHPLSSQSQTPKPPPLPLPPSNPCHRSPPRHSAPSSRTSARTSATDSPTAARGWSSSTAPPSPSPSPSPTPPSASARTTPTSASTSSLASPPSSPSLSLPTPSLYCSSSTSSPLGSFSTSSASPIPRSIGSVLIFPLVVGLAIVCAHGAFRVPEDLFLDDEEPAATGFLSFLTGSTSNTTASAVAARI</sequence>
<feature type="compositionally biased region" description="Pro residues" evidence="1">
    <location>
        <begin position="69"/>
        <end position="80"/>
    </location>
</feature>
<evidence type="ECO:0000256" key="1">
    <source>
        <dbReference type="SAM" id="MobiDB-lite"/>
    </source>
</evidence>